<comment type="subcellular location">
    <subcellularLocation>
        <location evidence="1">Membrane</location>
        <topology evidence="1">Multi-pass membrane protein</topology>
    </subcellularLocation>
</comment>
<dbReference type="Gene3D" id="1.10.287.70">
    <property type="match status" value="1"/>
</dbReference>
<dbReference type="InterPro" id="IPR000595">
    <property type="entry name" value="cNMP-bd_dom"/>
</dbReference>
<evidence type="ECO:0000313" key="12">
    <source>
        <dbReference type="Proteomes" id="UP001165060"/>
    </source>
</evidence>
<feature type="domain" description="Cyclic nucleotide-binding" evidence="10">
    <location>
        <begin position="621"/>
        <end position="725"/>
    </location>
</feature>
<keyword evidence="4 9" id="KW-1133">Transmembrane helix</keyword>
<feature type="compositionally biased region" description="Polar residues" evidence="8">
    <location>
        <begin position="18"/>
        <end position="50"/>
    </location>
</feature>
<dbReference type="Gene3D" id="2.60.120.10">
    <property type="entry name" value="Jelly Rolls"/>
    <property type="match status" value="1"/>
</dbReference>
<organism evidence="11 12">
    <name type="scientific">Tetraparma gracilis</name>
    <dbReference type="NCBI Taxonomy" id="2962635"/>
    <lineage>
        <taxon>Eukaryota</taxon>
        <taxon>Sar</taxon>
        <taxon>Stramenopiles</taxon>
        <taxon>Ochrophyta</taxon>
        <taxon>Bolidophyceae</taxon>
        <taxon>Parmales</taxon>
        <taxon>Triparmaceae</taxon>
        <taxon>Tetraparma</taxon>
    </lineage>
</organism>
<dbReference type="Proteomes" id="UP001165060">
    <property type="component" value="Unassembled WGS sequence"/>
</dbReference>
<evidence type="ECO:0000256" key="4">
    <source>
        <dbReference type="ARBA" id="ARBA00022989"/>
    </source>
</evidence>
<feature type="region of interest" description="Disordered" evidence="8">
    <location>
        <begin position="1"/>
        <end position="93"/>
    </location>
</feature>
<dbReference type="InterPro" id="IPR018488">
    <property type="entry name" value="cNMP-bd_CS"/>
</dbReference>
<dbReference type="EMBL" id="BRYB01002687">
    <property type="protein sequence ID" value="GMI23990.1"/>
    <property type="molecule type" value="Genomic_DNA"/>
</dbReference>
<protein>
    <recommendedName>
        <fullName evidence="10">Cyclic nucleotide-binding domain-containing protein</fullName>
    </recommendedName>
</protein>
<dbReference type="PANTHER" id="PTHR47823:SF9">
    <property type="entry name" value="CHROMOSOME UNDETERMINED SCAFFOLD_10, WHOLE GENOME SHOTGUN SEQUENCE"/>
    <property type="match status" value="1"/>
</dbReference>
<dbReference type="SUPFAM" id="SSF81324">
    <property type="entry name" value="Voltage-gated potassium channels"/>
    <property type="match status" value="1"/>
</dbReference>
<evidence type="ECO:0000313" key="11">
    <source>
        <dbReference type="EMBL" id="GMI23990.1"/>
    </source>
</evidence>
<keyword evidence="5" id="KW-0406">Ion transport</keyword>
<feature type="transmembrane region" description="Helical" evidence="9">
    <location>
        <begin position="340"/>
        <end position="359"/>
    </location>
</feature>
<dbReference type="Pfam" id="PF00027">
    <property type="entry name" value="cNMP_binding"/>
    <property type="match status" value="1"/>
</dbReference>
<reference evidence="11 12" key="1">
    <citation type="journal article" date="2023" name="Commun. Biol.">
        <title>Genome analysis of Parmales, the sister group of diatoms, reveals the evolutionary specialization of diatoms from phago-mixotrophs to photoautotrophs.</title>
        <authorList>
            <person name="Ban H."/>
            <person name="Sato S."/>
            <person name="Yoshikawa S."/>
            <person name="Yamada K."/>
            <person name="Nakamura Y."/>
            <person name="Ichinomiya M."/>
            <person name="Sato N."/>
            <person name="Blanc-Mathieu R."/>
            <person name="Endo H."/>
            <person name="Kuwata A."/>
            <person name="Ogata H."/>
        </authorList>
    </citation>
    <scope>NUCLEOTIDE SEQUENCE [LARGE SCALE GENOMIC DNA]</scope>
</reference>
<dbReference type="SMART" id="SM00100">
    <property type="entry name" value="cNMP"/>
    <property type="match status" value="1"/>
</dbReference>
<evidence type="ECO:0000256" key="2">
    <source>
        <dbReference type="ARBA" id="ARBA00022448"/>
    </source>
</evidence>
<dbReference type="SUPFAM" id="SSF51206">
    <property type="entry name" value="cAMP-binding domain-like"/>
    <property type="match status" value="1"/>
</dbReference>
<sequence length="947" mass="104024">MVVPMNLNKGNSRRTVHRSPTNHSHSPNSLHTQGSSRGYSLQSRLSQRAGSQMGFPAGDGEAEDLDILTTSPSHSPAGVGRLLVEDPDSDDEDSFVPRYIPAGGGELSASVKLGADEEAPTAIGTGVQDLSATLEVRAASPLAGHGEVDRAVSLTADLHPSPSAGLGMEHDIGGALPGSVDDSAPPAEAEKAAIERKSSERGKKNWAKLKVANKVGNALNSINQENKMYGVTNENDDATDWTAITKQDMSKKPFHIILPDANARIWWDMYMGLLLAYVAGYVPYRVAFLVELTDFWSMLEIWVDASFGVDILLNFITAYHEGTRVDADVCFDQKKIALKYLKGFFIIDFLATFPFYALLGTEDTGANRSAKLINLGKGMKLLRGLKMLRIVRLQKFIRDIESNYNVHHGISRMFNIIVVVLLATHLVGCLWYFLGVDTDVTAAETLCEIMWGDNDIESWDEIDTGWVCREGYMVDGLDSSNNGERYVASLYWAFSTLTTVGYGDISANTIGEQAFSMLMMLMGVSWYAYVVGSMSTIMGSFDKQAKMIREKMEGVNTFIRDANLPQPLAKQVRGFFEYSLSKRNNGLKTYDADEILTELSSNLKNDIILFVEKDVINDIPFLKDKNPSFVADCIQMFQPMVVHESDYIIKEGTAADEMYFLVRGRAAVYYGNKKMLALVEGSYFGEIGCIMGGIRRAGIRAVTTCELQCLTKRNLNMLLGEYPEVGDELKGIANQRMRQVRVTQKQNTKKQVEGVKKMLEVRERRLSEGLAIPRGQTLNDLKKFEQKPGDKKEGEGGAHSSSSEEDDHFDAPAATAMDGSKSPMMRNNSLTTALGTSGHRKLSKVELTTMNDQAMAKKKKVKAKEPGPALPDSPKSAHPDIHPNILSSSEQEEFIQAEVDRLVKAKVASVTEKLVLAMEKQMAVLLARAVGEKQEKSVAAAGSGGGE</sequence>
<keyword evidence="6 9" id="KW-0472">Membrane</keyword>
<dbReference type="PROSITE" id="PS50042">
    <property type="entry name" value="CNMP_BINDING_3"/>
    <property type="match status" value="1"/>
</dbReference>
<feature type="transmembrane region" description="Helical" evidence="9">
    <location>
        <begin position="265"/>
        <end position="284"/>
    </location>
</feature>
<dbReference type="Pfam" id="PF00520">
    <property type="entry name" value="Ion_trans"/>
    <property type="match status" value="1"/>
</dbReference>
<dbReference type="Gene3D" id="1.10.287.630">
    <property type="entry name" value="Helix hairpin bin"/>
    <property type="match status" value="1"/>
</dbReference>
<feature type="region of interest" description="Disordered" evidence="8">
    <location>
        <begin position="180"/>
        <end position="201"/>
    </location>
</feature>
<feature type="region of interest" description="Disordered" evidence="8">
    <location>
        <begin position="770"/>
        <end position="889"/>
    </location>
</feature>
<evidence type="ECO:0000256" key="8">
    <source>
        <dbReference type="SAM" id="MobiDB-lite"/>
    </source>
</evidence>
<keyword evidence="3 9" id="KW-0812">Transmembrane</keyword>
<dbReference type="PANTHER" id="PTHR47823">
    <property type="entry name" value="ION_TRANS DOMAIN-CONTAINING PROTEIN"/>
    <property type="match status" value="1"/>
</dbReference>
<dbReference type="CDD" id="cd00038">
    <property type="entry name" value="CAP_ED"/>
    <property type="match status" value="1"/>
</dbReference>
<proteinExistence type="predicted"/>
<dbReference type="PROSITE" id="PS00888">
    <property type="entry name" value="CNMP_BINDING_1"/>
    <property type="match status" value="1"/>
</dbReference>
<comment type="caution">
    <text evidence="11">The sequence shown here is derived from an EMBL/GenBank/DDBJ whole genome shotgun (WGS) entry which is preliminary data.</text>
</comment>
<feature type="compositionally biased region" description="Basic and acidic residues" evidence="8">
    <location>
        <begin position="188"/>
        <end position="201"/>
    </location>
</feature>
<keyword evidence="12" id="KW-1185">Reference proteome</keyword>
<accession>A0ABQ6MD95</accession>
<keyword evidence="2" id="KW-0813">Transport</keyword>
<evidence type="ECO:0000256" key="7">
    <source>
        <dbReference type="ARBA" id="ARBA00023303"/>
    </source>
</evidence>
<dbReference type="PRINTS" id="PR01463">
    <property type="entry name" value="EAGCHANLFMLY"/>
</dbReference>
<feature type="compositionally biased region" description="Polar residues" evidence="8">
    <location>
        <begin position="825"/>
        <end position="835"/>
    </location>
</feature>
<feature type="compositionally biased region" description="Basic and acidic residues" evidence="8">
    <location>
        <begin position="780"/>
        <end position="796"/>
    </location>
</feature>
<evidence type="ECO:0000256" key="1">
    <source>
        <dbReference type="ARBA" id="ARBA00004141"/>
    </source>
</evidence>
<evidence type="ECO:0000256" key="6">
    <source>
        <dbReference type="ARBA" id="ARBA00023136"/>
    </source>
</evidence>
<dbReference type="InterPro" id="IPR005821">
    <property type="entry name" value="Ion_trans_dom"/>
</dbReference>
<gene>
    <name evidence="11" type="ORF">TeGR_g357</name>
</gene>
<dbReference type="InterPro" id="IPR003938">
    <property type="entry name" value="K_chnl_volt-dep_EAG/ELK/ERG"/>
</dbReference>
<feature type="transmembrane region" description="Helical" evidence="9">
    <location>
        <begin position="413"/>
        <end position="434"/>
    </location>
</feature>
<evidence type="ECO:0000256" key="9">
    <source>
        <dbReference type="SAM" id="Phobius"/>
    </source>
</evidence>
<dbReference type="InterPro" id="IPR018490">
    <property type="entry name" value="cNMP-bd_dom_sf"/>
</dbReference>
<feature type="transmembrane region" description="Helical" evidence="9">
    <location>
        <begin position="524"/>
        <end position="541"/>
    </location>
</feature>
<name>A0ABQ6MD95_9STRA</name>
<evidence type="ECO:0000256" key="5">
    <source>
        <dbReference type="ARBA" id="ARBA00023065"/>
    </source>
</evidence>
<keyword evidence="7" id="KW-0407">Ion channel</keyword>
<evidence type="ECO:0000259" key="10">
    <source>
        <dbReference type="PROSITE" id="PS50042"/>
    </source>
</evidence>
<evidence type="ECO:0000256" key="3">
    <source>
        <dbReference type="ARBA" id="ARBA00022692"/>
    </source>
</evidence>
<dbReference type="InterPro" id="IPR014710">
    <property type="entry name" value="RmlC-like_jellyroll"/>
</dbReference>